<name>A0A819AJ64_9BILA</name>
<feature type="region of interest" description="Disordered" evidence="1">
    <location>
        <begin position="121"/>
        <end position="214"/>
    </location>
</feature>
<dbReference type="Proteomes" id="UP000663848">
    <property type="component" value="Unassembled WGS sequence"/>
</dbReference>
<proteinExistence type="predicted"/>
<evidence type="ECO:0000313" key="5">
    <source>
        <dbReference type="EMBL" id="CAF4889665.1"/>
    </source>
</evidence>
<dbReference type="EMBL" id="CAJNYT010005839">
    <property type="protein sequence ID" value="CAF3778419.1"/>
    <property type="molecule type" value="Genomic_DNA"/>
</dbReference>
<dbReference type="Proteomes" id="UP000663872">
    <property type="component" value="Unassembled WGS sequence"/>
</dbReference>
<dbReference type="AlphaFoldDB" id="A0A819AJ64"/>
<comment type="caution">
    <text evidence="3">The sequence shown here is derived from an EMBL/GenBank/DDBJ whole genome shotgun (WGS) entry which is preliminary data.</text>
</comment>
<dbReference type="EMBL" id="CAJOBS010001312">
    <property type="protein sequence ID" value="CAF4716502.1"/>
    <property type="molecule type" value="Genomic_DNA"/>
</dbReference>
<feature type="compositionally biased region" description="Basic and acidic residues" evidence="1">
    <location>
        <begin position="155"/>
        <end position="202"/>
    </location>
</feature>
<feature type="compositionally biased region" description="Polar residues" evidence="1">
    <location>
        <begin position="137"/>
        <end position="149"/>
    </location>
</feature>
<dbReference type="Proteomes" id="UP000663865">
    <property type="component" value="Unassembled WGS sequence"/>
</dbReference>
<evidence type="ECO:0000313" key="2">
    <source>
        <dbReference type="EMBL" id="CAF3413675.1"/>
    </source>
</evidence>
<dbReference type="Proteomes" id="UP000663838">
    <property type="component" value="Unassembled WGS sequence"/>
</dbReference>
<evidence type="ECO:0000313" key="4">
    <source>
        <dbReference type="EMBL" id="CAF4716502.1"/>
    </source>
</evidence>
<accession>A0A819AJ64</accession>
<organism evidence="3 6">
    <name type="scientific">Rotaria socialis</name>
    <dbReference type="NCBI Taxonomy" id="392032"/>
    <lineage>
        <taxon>Eukaryota</taxon>
        <taxon>Metazoa</taxon>
        <taxon>Spiralia</taxon>
        <taxon>Gnathifera</taxon>
        <taxon>Rotifera</taxon>
        <taxon>Eurotatoria</taxon>
        <taxon>Bdelloidea</taxon>
        <taxon>Philodinida</taxon>
        <taxon>Philodinidae</taxon>
        <taxon>Rotaria</taxon>
    </lineage>
</organism>
<evidence type="ECO:0000256" key="1">
    <source>
        <dbReference type="SAM" id="MobiDB-lite"/>
    </source>
</evidence>
<gene>
    <name evidence="3" type="ORF">GRG538_LOCUS32908</name>
    <name evidence="2" type="ORF">KIK155_LOCUS9268</name>
    <name evidence="5" type="ORF">QYT958_LOCUS29990</name>
    <name evidence="4" type="ORF">TOA249_LOCUS17995</name>
</gene>
<sequence>MATRGNTSHTMTTQVVQKRCRDLVLKLTDPTNRSATSEARAIVNSARKYVDARFHELVERNVMDKNKNVNPKLVDALETSDDPEHFLKTFIVSLYGKAVEIEEAIAVKSLNDEEKRRLRRMHDNDKDCGHDDDIQRRNPSGYDNYQNDGGAQRRNPLEHDNLRHDDGAQRQNPREHDNLRPDDGAQKQNPLEHDNLRPDDSAQSHNPTWYKERR</sequence>
<dbReference type="EMBL" id="CAJOBR010009197">
    <property type="protein sequence ID" value="CAF4889665.1"/>
    <property type="molecule type" value="Genomic_DNA"/>
</dbReference>
<evidence type="ECO:0000313" key="3">
    <source>
        <dbReference type="EMBL" id="CAF3778419.1"/>
    </source>
</evidence>
<protein>
    <submittedName>
        <fullName evidence="3">Uncharacterized protein</fullName>
    </submittedName>
</protein>
<feature type="compositionally biased region" description="Basic and acidic residues" evidence="1">
    <location>
        <begin position="121"/>
        <end position="136"/>
    </location>
</feature>
<dbReference type="EMBL" id="CAJNYV010001297">
    <property type="protein sequence ID" value="CAF3413675.1"/>
    <property type="molecule type" value="Genomic_DNA"/>
</dbReference>
<reference evidence="3" key="1">
    <citation type="submission" date="2021-02" db="EMBL/GenBank/DDBJ databases">
        <authorList>
            <person name="Nowell W R."/>
        </authorList>
    </citation>
    <scope>NUCLEOTIDE SEQUENCE</scope>
</reference>
<evidence type="ECO:0000313" key="6">
    <source>
        <dbReference type="Proteomes" id="UP000663872"/>
    </source>
</evidence>